<dbReference type="AlphaFoldDB" id="A0A915IXK4"/>
<protein>
    <submittedName>
        <fullName evidence="2">Uncharacterized protein</fullName>
    </submittedName>
</protein>
<keyword evidence="1" id="KW-1185">Reference proteome</keyword>
<evidence type="ECO:0000313" key="2">
    <source>
        <dbReference type="WBParaSite" id="nRc.2.0.1.t18145-RA"/>
    </source>
</evidence>
<name>A0A915IXK4_ROMCU</name>
<reference evidence="2" key="1">
    <citation type="submission" date="2022-11" db="UniProtKB">
        <authorList>
            <consortium name="WormBaseParasite"/>
        </authorList>
    </citation>
    <scope>IDENTIFICATION</scope>
</reference>
<proteinExistence type="predicted"/>
<accession>A0A915IXK4</accession>
<dbReference type="OMA" id="AMLFHAY"/>
<dbReference type="WBParaSite" id="nRc.2.0.1.t18145-RA">
    <property type="protein sequence ID" value="nRc.2.0.1.t18145-RA"/>
    <property type="gene ID" value="nRc.2.0.1.g18145"/>
</dbReference>
<evidence type="ECO:0000313" key="1">
    <source>
        <dbReference type="Proteomes" id="UP000887565"/>
    </source>
</evidence>
<sequence>MVAQVHRNNENFRVFVFMPPVPAFEGELGERSGIQVQAMLFHAYASINRSKQSLLTNLEREVGDTSKYIQFYALRTFAELGGKL</sequence>
<organism evidence="1 2">
    <name type="scientific">Romanomermis culicivorax</name>
    <name type="common">Nematode worm</name>
    <dbReference type="NCBI Taxonomy" id="13658"/>
    <lineage>
        <taxon>Eukaryota</taxon>
        <taxon>Metazoa</taxon>
        <taxon>Ecdysozoa</taxon>
        <taxon>Nematoda</taxon>
        <taxon>Enoplea</taxon>
        <taxon>Dorylaimia</taxon>
        <taxon>Mermithida</taxon>
        <taxon>Mermithoidea</taxon>
        <taxon>Mermithidae</taxon>
        <taxon>Romanomermis</taxon>
    </lineage>
</organism>
<dbReference type="Proteomes" id="UP000887565">
    <property type="component" value="Unplaced"/>
</dbReference>